<dbReference type="GO" id="GO:0032259">
    <property type="term" value="P:methylation"/>
    <property type="evidence" value="ECO:0007669"/>
    <property type="project" value="UniProtKB-KW"/>
</dbReference>
<organism evidence="3 4">
    <name type="scientific">Paenibacillus algicola</name>
    <dbReference type="NCBI Taxonomy" id="2565926"/>
    <lineage>
        <taxon>Bacteria</taxon>
        <taxon>Bacillati</taxon>
        <taxon>Bacillota</taxon>
        <taxon>Bacilli</taxon>
        <taxon>Bacillales</taxon>
        <taxon>Paenibacillaceae</taxon>
        <taxon>Paenibacillus</taxon>
    </lineage>
</organism>
<sequence length="277" mass="31280">MMNQQALNRAKMPQSTNRILNSRSIHHSNKRLSELVKPGMHILDVGCGSGAITYGIAELVGPGGKVVGIDSSEALIIEAKERYRHIPQLSFEVRDIYQMGYEAAFDVVNASRVLQWLDQPELALQRMIRAVKLGGKVLVLDYNHEKLRTEPEFPASMVHFYRRFLDWRSDVGMDNAIADQLEVYFKQNALTQVSVTNQSEKSVRGWEGFETAAGIWAEVAASRGHQLVEDRYLTEAERSAAEQDYREWVRELAMEHEMYLLAVEGVRAVGGLSIEEG</sequence>
<dbReference type="PANTHER" id="PTHR43861">
    <property type="entry name" value="TRANS-ACONITATE 2-METHYLTRANSFERASE-RELATED"/>
    <property type="match status" value="1"/>
</dbReference>
<feature type="domain" description="Methyltransferase" evidence="2">
    <location>
        <begin position="37"/>
        <end position="152"/>
    </location>
</feature>
<dbReference type="GO" id="GO:0008168">
    <property type="term" value="F:methyltransferase activity"/>
    <property type="evidence" value="ECO:0007669"/>
    <property type="project" value="UniProtKB-KW"/>
</dbReference>
<keyword evidence="3" id="KW-0489">Methyltransferase</keyword>
<dbReference type="InterPro" id="IPR025714">
    <property type="entry name" value="Methyltranfer_dom"/>
</dbReference>
<name>A0A4P8XJF1_9BACL</name>
<dbReference type="Gene3D" id="3.40.50.150">
    <property type="entry name" value="Vaccinia Virus protein VP39"/>
    <property type="match status" value="1"/>
</dbReference>
<protein>
    <submittedName>
        <fullName evidence="3">Methyltransferase, UbiE/COQ5 family</fullName>
    </submittedName>
</protein>
<keyword evidence="3" id="KW-0808">Transferase</keyword>
<dbReference type="SUPFAM" id="SSF53335">
    <property type="entry name" value="S-adenosyl-L-methionine-dependent methyltransferases"/>
    <property type="match status" value="1"/>
</dbReference>
<gene>
    <name evidence="3" type="ORF">E6C60_1668</name>
</gene>
<reference evidence="3 4" key="1">
    <citation type="submission" date="2019-05" db="EMBL/GenBank/DDBJ databases">
        <authorList>
            <person name="Chen C."/>
        </authorList>
    </citation>
    <scope>NUCLEOTIDE SEQUENCE [LARGE SCALE GENOMIC DNA]</scope>
    <source>
        <strain evidence="3 4">HB172198</strain>
    </source>
</reference>
<evidence type="ECO:0000313" key="3">
    <source>
        <dbReference type="EMBL" id="QCT02383.1"/>
    </source>
</evidence>
<dbReference type="CDD" id="cd02440">
    <property type="entry name" value="AdoMet_MTases"/>
    <property type="match status" value="1"/>
</dbReference>
<accession>A0A4P8XJF1</accession>
<proteinExistence type="predicted"/>
<feature type="region of interest" description="Disordered" evidence="1">
    <location>
        <begin position="1"/>
        <end position="23"/>
    </location>
</feature>
<dbReference type="OrthoDB" id="9797252at2"/>
<evidence type="ECO:0000313" key="4">
    <source>
        <dbReference type="Proteomes" id="UP000300879"/>
    </source>
</evidence>
<dbReference type="Proteomes" id="UP000300879">
    <property type="component" value="Chromosome"/>
</dbReference>
<evidence type="ECO:0000259" key="2">
    <source>
        <dbReference type="Pfam" id="PF13847"/>
    </source>
</evidence>
<keyword evidence="4" id="KW-1185">Reference proteome</keyword>
<dbReference type="EMBL" id="CP040396">
    <property type="protein sequence ID" value="QCT02383.1"/>
    <property type="molecule type" value="Genomic_DNA"/>
</dbReference>
<dbReference type="KEGG" id="palo:E6C60_1668"/>
<dbReference type="Pfam" id="PF13847">
    <property type="entry name" value="Methyltransf_31"/>
    <property type="match status" value="1"/>
</dbReference>
<dbReference type="AlphaFoldDB" id="A0A4P8XJF1"/>
<dbReference type="PANTHER" id="PTHR43861:SF1">
    <property type="entry name" value="TRANS-ACONITATE 2-METHYLTRANSFERASE"/>
    <property type="match status" value="1"/>
</dbReference>
<evidence type="ECO:0000256" key="1">
    <source>
        <dbReference type="SAM" id="MobiDB-lite"/>
    </source>
</evidence>
<dbReference type="RefSeq" id="WP_138225425.1">
    <property type="nucleotide sequence ID" value="NZ_CP040396.1"/>
</dbReference>
<dbReference type="InterPro" id="IPR029063">
    <property type="entry name" value="SAM-dependent_MTases_sf"/>
</dbReference>